<dbReference type="Proteomes" id="UP000198968">
    <property type="component" value="Unassembled WGS sequence"/>
</dbReference>
<dbReference type="OrthoDB" id="270177at2"/>
<evidence type="ECO:0000313" key="6">
    <source>
        <dbReference type="EMBL" id="SFO13546.1"/>
    </source>
</evidence>
<evidence type="ECO:0000313" key="7">
    <source>
        <dbReference type="Proteomes" id="UP000198968"/>
    </source>
</evidence>
<dbReference type="InterPro" id="IPR001647">
    <property type="entry name" value="HTH_TetR"/>
</dbReference>
<dbReference type="EMBL" id="FOVG01000003">
    <property type="protein sequence ID" value="SFO13546.1"/>
    <property type="molecule type" value="Genomic_DNA"/>
</dbReference>
<dbReference type="PANTHER" id="PTHR47506">
    <property type="entry name" value="TRANSCRIPTIONAL REGULATORY PROTEIN"/>
    <property type="match status" value="1"/>
</dbReference>
<sequence>MARPRSFNEQDVLLQVMQIFWKGGYEATSVSDIMRETGLSKSSLYETFGSKRELFLSSFEVYRQMRMRTLNGYLTSQPTAMASIRYFFKMILEHARHQERPFGCMSCNEAVELAPHDEEVHRLVERDFQGIEDALAEAIERGIQDGSVPSGKNVRALARHMTVAHHGFMMMSRSRADIRRLEDTIEVLLMLLA</sequence>
<keyword evidence="3" id="KW-0804">Transcription</keyword>
<organism evidence="6 7">
    <name type="scientific">Candidatus Pantoea varia</name>
    <dbReference type="NCBI Taxonomy" id="1881036"/>
    <lineage>
        <taxon>Bacteria</taxon>
        <taxon>Pseudomonadati</taxon>
        <taxon>Pseudomonadota</taxon>
        <taxon>Gammaproteobacteria</taxon>
        <taxon>Enterobacterales</taxon>
        <taxon>Erwiniaceae</taxon>
        <taxon>Pantoea</taxon>
    </lineage>
</organism>
<evidence type="ECO:0000256" key="3">
    <source>
        <dbReference type="ARBA" id="ARBA00023163"/>
    </source>
</evidence>
<proteinExistence type="predicted"/>
<evidence type="ECO:0000256" key="1">
    <source>
        <dbReference type="ARBA" id="ARBA00023015"/>
    </source>
</evidence>
<dbReference type="Pfam" id="PF16925">
    <property type="entry name" value="TetR_C_13"/>
    <property type="match status" value="1"/>
</dbReference>
<feature type="domain" description="HTH tetR-type" evidence="5">
    <location>
        <begin position="6"/>
        <end position="66"/>
    </location>
</feature>
<dbReference type="Pfam" id="PF00440">
    <property type="entry name" value="TetR_N"/>
    <property type="match status" value="1"/>
</dbReference>
<dbReference type="SUPFAM" id="SSF48498">
    <property type="entry name" value="Tetracyclin repressor-like, C-terminal domain"/>
    <property type="match status" value="1"/>
</dbReference>
<protein>
    <submittedName>
        <fullName evidence="6">Transcriptional regulator, TetR family</fullName>
    </submittedName>
</protein>
<dbReference type="Gene3D" id="1.10.10.60">
    <property type="entry name" value="Homeodomain-like"/>
    <property type="match status" value="1"/>
</dbReference>
<evidence type="ECO:0000256" key="2">
    <source>
        <dbReference type="ARBA" id="ARBA00023125"/>
    </source>
</evidence>
<keyword evidence="2 4" id="KW-0238">DNA-binding</keyword>
<keyword evidence="1" id="KW-0805">Transcription regulation</keyword>
<name>A0A1I5EQ94_9GAMM</name>
<dbReference type="AlphaFoldDB" id="A0A1I5EQ94"/>
<feature type="DNA-binding region" description="H-T-H motif" evidence="4">
    <location>
        <begin position="29"/>
        <end position="48"/>
    </location>
</feature>
<dbReference type="GO" id="GO:0003677">
    <property type="term" value="F:DNA binding"/>
    <property type="evidence" value="ECO:0007669"/>
    <property type="project" value="UniProtKB-UniRule"/>
</dbReference>
<evidence type="ECO:0000259" key="5">
    <source>
        <dbReference type="PROSITE" id="PS50977"/>
    </source>
</evidence>
<gene>
    <name evidence="6" type="ORF">SAMN05428971_3052</name>
</gene>
<dbReference type="InterPro" id="IPR009057">
    <property type="entry name" value="Homeodomain-like_sf"/>
</dbReference>
<dbReference type="SUPFAM" id="SSF46689">
    <property type="entry name" value="Homeodomain-like"/>
    <property type="match status" value="1"/>
</dbReference>
<dbReference type="PANTHER" id="PTHR47506:SF1">
    <property type="entry name" value="HTH-TYPE TRANSCRIPTIONAL REGULATOR YJDC"/>
    <property type="match status" value="1"/>
</dbReference>
<evidence type="ECO:0000256" key="4">
    <source>
        <dbReference type="PROSITE-ProRule" id="PRU00335"/>
    </source>
</evidence>
<dbReference type="InterPro" id="IPR011075">
    <property type="entry name" value="TetR_C"/>
</dbReference>
<accession>A0A1I5EQ94</accession>
<reference evidence="7" key="1">
    <citation type="submission" date="2016-10" db="EMBL/GenBank/DDBJ databases">
        <authorList>
            <person name="Varghese N."/>
            <person name="Submissions S."/>
        </authorList>
    </citation>
    <scope>NUCLEOTIDE SEQUENCE [LARGE SCALE GENOMIC DNA]</scope>
    <source>
        <strain evidence="7">OV426</strain>
    </source>
</reference>
<dbReference type="PROSITE" id="PS50977">
    <property type="entry name" value="HTH_TETR_2"/>
    <property type="match status" value="1"/>
</dbReference>
<keyword evidence="7" id="KW-1185">Reference proteome</keyword>
<dbReference type="InterPro" id="IPR036271">
    <property type="entry name" value="Tet_transcr_reg_TetR-rel_C_sf"/>
</dbReference>
<dbReference type="RefSeq" id="WP_090965055.1">
    <property type="nucleotide sequence ID" value="NZ_FOVG01000003.1"/>
</dbReference>
<dbReference type="Gene3D" id="1.10.357.10">
    <property type="entry name" value="Tetracycline Repressor, domain 2"/>
    <property type="match status" value="1"/>
</dbReference>